<dbReference type="InterPro" id="IPR012302">
    <property type="entry name" value="Malic_NAD-bd"/>
</dbReference>
<comment type="similarity">
    <text evidence="2">Belongs to the malic enzymes family.</text>
</comment>
<sequence length="375" mass="38793">MSRSRGKVEVATRVALDNPDDLAEHYTPGVADQAKRVGDDPSLLARETVKGNSVAIVSDGSALLGLGDRGAAAALPVMEGKAALLKRFADVDAWPICPVSREPDDLVRTVKDLATSFGAINLEDIAAPRCFTVERRLHDELDIPVFHDDQHGTAVVVLGALYNALKLTGREPGGTSVVIAGAGAAGSAIARLLLRAGYSSEGIVVCDSDGVLHPDRDLVGEKHWLAENTNSGRATGSVQDALRGADVFVGVSAGGLLDPGDVAAMADRAIVFALANPDPEVDPEAAGKHAEIVATGRSDFPNQINNVLAFPGMFRGLLDSGAQRVTAEMLLAAAHALADVVGDDLEPGRIVPSVFDEALVPAMAEAVAGAVRAAD</sequence>
<evidence type="ECO:0000259" key="7">
    <source>
        <dbReference type="SMART" id="SM00919"/>
    </source>
</evidence>
<gene>
    <name evidence="9" type="ORF">SAMN05421837_10252</name>
</gene>
<dbReference type="Pfam" id="PF03949">
    <property type="entry name" value="Malic_M"/>
    <property type="match status" value="1"/>
</dbReference>
<comment type="cofactor">
    <cofactor evidence="6">
        <name>Mg(2+)</name>
        <dbReference type="ChEBI" id="CHEBI:18420"/>
    </cofactor>
    <cofactor evidence="6">
        <name>Mn(2+)</name>
        <dbReference type="ChEBI" id="CHEBI:29035"/>
    </cofactor>
    <text evidence="6">Divalent metal cations. Prefers magnesium or manganese.</text>
</comment>
<dbReference type="PROSITE" id="PS00331">
    <property type="entry name" value="MALIC_ENZYMES"/>
    <property type="match status" value="1"/>
</dbReference>
<keyword evidence="10" id="KW-1185">Reference proteome</keyword>
<evidence type="ECO:0000256" key="6">
    <source>
        <dbReference type="PIRSR" id="PIRSR000106-3"/>
    </source>
</evidence>
<dbReference type="SMART" id="SM01274">
    <property type="entry name" value="malic"/>
    <property type="match status" value="1"/>
</dbReference>
<dbReference type="InterPro" id="IPR046346">
    <property type="entry name" value="Aminoacid_DH-like_N_sf"/>
</dbReference>
<dbReference type="Gene3D" id="3.40.50.10380">
    <property type="entry name" value="Malic enzyme, N-terminal domain"/>
    <property type="match status" value="1"/>
</dbReference>
<dbReference type="SUPFAM" id="SSF53223">
    <property type="entry name" value="Aminoacid dehydrogenase-like, N-terminal domain"/>
    <property type="match status" value="1"/>
</dbReference>
<dbReference type="GO" id="GO:0004470">
    <property type="term" value="F:malic enzyme activity"/>
    <property type="evidence" value="ECO:0007669"/>
    <property type="project" value="InterPro"/>
</dbReference>
<evidence type="ECO:0000256" key="4">
    <source>
        <dbReference type="ARBA" id="ARBA00023002"/>
    </source>
</evidence>
<dbReference type="PIRSF" id="PIRSF000106">
    <property type="entry name" value="ME"/>
    <property type="match status" value="1"/>
</dbReference>
<feature type="domain" description="Malic enzyme NAD-binding" evidence="7">
    <location>
        <begin position="150"/>
        <end position="372"/>
    </location>
</feature>
<dbReference type="Proteomes" id="UP000198878">
    <property type="component" value="Unassembled WGS sequence"/>
</dbReference>
<dbReference type="OrthoDB" id="9805787at2"/>
<dbReference type="GO" id="GO:0051287">
    <property type="term" value="F:NAD binding"/>
    <property type="evidence" value="ECO:0007669"/>
    <property type="project" value="InterPro"/>
</dbReference>
<keyword evidence="3 6" id="KW-0479">Metal-binding</keyword>
<dbReference type="InterPro" id="IPR051674">
    <property type="entry name" value="Malate_Decarboxylase"/>
</dbReference>
<feature type="binding site" evidence="6">
    <location>
        <position position="149"/>
    </location>
    <ligand>
        <name>a divalent metal cation</name>
        <dbReference type="ChEBI" id="CHEBI:60240"/>
    </ligand>
</feature>
<dbReference type="InterPro" id="IPR045213">
    <property type="entry name" value="Malic_NAD-bd_bact_type"/>
</dbReference>
<accession>A0A1H5QAP5</accession>
<dbReference type="InterPro" id="IPR037062">
    <property type="entry name" value="Malic_N_dom_sf"/>
</dbReference>
<evidence type="ECO:0000259" key="8">
    <source>
        <dbReference type="SMART" id="SM01274"/>
    </source>
</evidence>
<feature type="binding site" evidence="5">
    <location>
        <position position="305"/>
    </location>
    <ligand>
        <name>(S)-malate</name>
        <dbReference type="ChEBI" id="CHEBI:15589"/>
    </ligand>
</feature>
<dbReference type="GO" id="GO:0016616">
    <property type="term" value="F:oxidoreductase activity, acting on the CH-OH group of donors, NAD or NADP as acceptor"/>
    <property type="evidence" value="ECO:0007669"/>
    <property type="project" value="InterPro"/>
</dbReference>
<dbReference type="InterPro" id="IPR036291">
    <property type="entry name" value="NAD(P)-bd_dom_sf"/>
</dbReference>
<dbReference type="AlphaFoldDB" id="A0A1H5QAP5"/>
<evidence type="ECO:0000256" key="5">
    <source>
        <dbReference type="PIRSR" id="PIRSR000106-2"/>
    </source>
</evidence>
<dbReference type="Gene3D" id="3.40.50.720">
    <property type="entry name" value="NAD(P)-binding Rossmann-like Domain"/>
    <property type="match status" value="1"/>
</dbReference>
<reference evidence="10" key="1">
    <citation type="submission" date="2016-10" db="EMBL/GenBank/DDBJ databases">
        <authorList>
            <person name="Varghese N."/>
            <person name="Submissions S."/>
        </authorList>
    </citation>
    <scope>NUCLEOTIDE SEQUENCE [LARGE SCALE GENOMIC DNA]</scope>
    <source>
        <strain evidence="10">DSM 44654</strain>
    </source>
</reference>
<evidence type="ECO:0000256" key="2">
    <source>
        <dbReference type="ARBA" id="ARBA00008785"/>
    </source>
</evidence>
<name>A0A1H5QAP5_9PSEU</name>
<dbReference type="GO" id="GO:0046872">
    <property type="term" value="F:metal ion binding"/>
    <property type="evidence" value="ECO:0007669"/>
    <property type="project" value="UniProtKB-KW"/>
</dbReference>
<feature type="binding site" evidence="5">
    <location>
        <position position="276"/>
    </location>
    <ligand>
        <name>(S)-malate</name>
        <dbReference type="ChEBI" id="CHEBI:15589"/>
    </ligand>
</feature>
<keyword evidence="4" id="KW-0560">Oxidoreductase</keyword>
<dbReference type="Pfam" id="PF00390">
    <property type="entry name" value="malic"/>
    <property type="match status" value="1"/>
</dbReference>
<dbReference type="STRING" id="218821.SAMN05421837_10252"/>
<dbReference type="RefSeq" id="WP_086675077.1">
    <property type="nucleotide sequence ID" value="NZ_FNUJ01000002.1"/>
</dbReference>
<evidence type="ECO:0000313" key="10">
    <source>
        <dbReference type="Proteomes" id="UP000198878"/>
    </source>
</evidence>
<evidence type="ECO:0000256" key="3">
    <source>
        <dbReference type="ARBA" id="ARBA00022723"/>
    </source>
</evidence>
<dbReference type="SMART" id="SM00919">
    <property type="entry name" value="Malic_M"/>
    <property type="match status" value="1"/>
</dbReference>
<dbReference type="PANTHER" id="PTHR43237">
    <property type="entry name" value="NADP-DEPENDENT MALIC ENZYME"/>
    <property type="match status" value="1"/>
</dbReference>
<dbReference type="InterPro" id="IPR001891">
    <property type="entry name" value="Malic_OxRdtase"/>
</dbReference>
<organism evidence="9 10">
    <name type="scientific">Amycolatopsis pretoriensis</name>
    <dbReference type="NCBI Taxonomy" id="218821"/>
    <lineage>
        <taxon>Bacteria</taxon>
        <taxon>Bacillati</taxon>
        <taxon>Actinomycetota</taxon>
        <taxon>Actinomycetes</taxon>
        <taxon>Pseudonocardiales</taxon>
        <taxon>Pseudonocardiaceae</taxon>
        <taxon>Amycolatopsis</taxon>
    </lineage>
</organism>
<evidence type="ECO:0000313" key="9">
    <source>
        <dbReference type="EMBL" id="SEF23180.1"/>
    </source>
</evidence>
<feature type="domain" description="Malic enzyme N-terminal" evidence="8">
    <location>
        <begin position="5"/>
        <end position="138"/>
    </location>
</feature>
<dbReference type="SUPFAM" id="SSF51735">
    <property type="entry name" value="NAD(P)-binding Rossmann-fold domains"/>
    <property type="match status" value="1"/>
</dbReference>
<comment type="cofactor">
    <cofactor evidence="1">
        <name>Mn(2+)</name>
        <dbReference type="ChEBI" id="CHEBI:29035"/>
    </cofactor>
</comment>
<dbReference type="InterPro" id="IPR015884">
    <property type="entry name" value="Malic_enzyme_CS"/>
</dbReference>
<feature type="binding site" evidence="6">
    <location>
        <position position="123"/>
    </location>
    <ligand>
        <name>a divalent metal cation</name>
        <dbReference type="ChEBI" id="CHEBI:60240"/>
    </ligand>
</feature>
<dbReference type="PANTHER" id="PTHR43237:SF4">
    <property type="entry name" value="NADP-DEPENDENT MALIC ENZYME"/>
    <property type="match status" value="1"/>
</dbReference>
<evidence type="ECO:0000256" key="1">
    <source>
        <dbReference type="ARBA" id="ARBA00001936"/>
    </source>
</evidence>
<dbReference type="CDD" id="cd05311">
    <property type="entry name" value="NAD_bind_2_malic_enz"/>
    <property type="match status" value="1"/>
</dbReference>
<proteinExistence type="inferred from homology"/>
<dbReference type="InterPro" id="IPR012301">
    <property type="entry name" value="Malic_N_dom"/>
</dbReference>
<protein>
    <submittedName>
        <fullName evidence="9">Malate dehydrogenase (Oxaloacetate-decarboxylating)</fullName>
    </submittedName>
</protein>
<dbReference type="EMBL" id="FNUJ01000002">
    <property type="protein sequence ID" value="SEF23180.1"/>
    <property type="molecule type" value="Genomic_DNA"/>
</dbReference>
<feature type="binding site" evidence="6">
    <location>
        <position position="124"/>
    </location>
    <ligand>
        <name>a divalent metal cation</name>
        <dbReference type="ChEBI" id="CHEBI:60240"/>
    </ligand>
</feature>